<feature type="compositionally biased region" description="Basic residues" evidence="1">
    <location>
        <begin position="876"/>
        <end position="894"/>
    </location>
</feature>
<feature type="region of interest" description="Disordered" evidence="1">
    <location>
        <begin position="777"/>
        <end position="814"/>
    </location>
</feature>
<evidence type="ECO:0000256" key="1">
    <source>
        <dbReference type="SAM" id="MobiDB-lite"/>
    </source>
</evidence>
<accession>A0A976QSP5</accession>
<feature type="region of interest" description="Disordered" evidence="1">
    <location>
        <begin position="718"/>
        <end position="759"/>
    </location>
</feature>
<evidence type="ECO:0000313" key="2">
    <source>
        <dbReference type="EMBL" id="UKJ89200.1"/>
    </source>
</evidence>
<organism evidence="2 3">
    <name type="scientific">Theileria orientalis</name>
    <dbReference type="NCBI Taxonomy" id="68886"/>
    <lineage>
        <taxon>Eukaryota</taxon>
        <taxon>Sar</taxon>
        <taxon>Alveolata</taxon>
        <taxon>Apicomplexa</taxon>
        <taxon>Aconoidasida</taxon>
        <taxon>Piroplasmida</taxon>
        <taxon>Theileriidae</taxon>
        <taxon>Theileria</taxon>
    </lineage>
</organism>
<feature type="region of interest" description="Disordered" evidence="1">
    <location>
        <begin position="147"/>
        <end position="254"/>
    </location>
</feature>
<protein>
    <submittedName>
        <fullName evidence="2">Uncharacterized protein</fullName>
    </submittedName>
</protein>
<evidence type="ECO:0000313" key="3">
    <source>
        <dbReference type="Proteomes" id="UP000244803"/>
    </source>
</evidence>
<gene>
    <name evidence="2" type="ORF">MACJ_002448</name>
</gene>
<feature type="region of interest" description="Disordered" evidence="1">
    <location>
        <begin position="866"/>
        <end position="934"/>
    </location>
</feature>
<feature type="compositionally biased region" description="Low complexity" evidence="1">
    <location>
        <begin position="922"/>
        <end position="934"/>
    </location>
</feature>
<name>A0A976QSP5_THEOR</name>
<feature type="region of interest" description="Disordered" evidence="1">
    <location>
        <begin position="291"/>
        <end position="325"/>
    </location>
</feature>
<feature type="compositionally biased region" description="Polar residues" evidence="1">
    <location>
        <begin position="911"/>
        <end position="921"/>
    </location>
</feature>
<dbReference type="AlphaFoldDB" id="A0A976QSP5"/>
<feature type="compositionally biased region" description="Low complexity" evidence="1">
    <location>
        <begin position="719"/>
        <end position="737"/>
    </location>
</feature>
<dbReference type="Proteomes" id="UP000244803">
    <property type="component" value="Chromosome 3"/>
</dbReference>
<proteinExistence type="predicted"/>
<sequence length="981" mass="109161">MYKSHLFTYLILYILSKNGWNLVQSVTPGQNQASSAQSGETWDIPFKLIDIEIKNKRSTSKYHYECNTSQRSESFTPYTPYLIDKVTKNGKVIWDSARFKYYGARVFLGRSDTNELVFRVYYPGFQDDEESEDEYKPELEYVMQERGPVQQPHGRMAPERPPPPHIQKRPEVLRPQPAMPGRVAQQAAPAPSHQDKYLPETETEDPGHEHPARAAIAQKELPPESSDFEVVDRRKGFKPQPRRPMAAQPISAQPASHQFVPIEPQQVTHGPAHPVSPQVQGQVHVTQRVRRAGGRDPDVVPLDTSEPEYEPTGRRAPGRLGPQLVDPEFSQNFDVTDYTQSVRGARTPHTAYLPPTEPEDATMARGKAGDLNQFEAETQEFETVLVKLDITKRQTTQQVTYKQDPSTGFHVYSPNPGYAIYMATYLGKTVWRSKDEMYPTQLLVMIDQNNKPMLRAVYEDSDDSNKFVLDVMDYMDQGKFDETKYNAVLDNGQIQYFFKEGVKCVQVTCQTNEVWRKGLHELVQPYSVSFDSNTSQVTVSDRDKGLEFGFDGQKWKLVKILQYESDIESELEPEPKPKGRGQAMPVAQPQPMMAVPAAAQPSRGPAVQQPGAWPVDQFDQFQDFGDGYESQGQYDHFQAQPYQQAPMGRSGRAAAKERHAQYPVGPDGLPVTVAHGVPQFPAHLAHGQAYEDVTFYDPESGASLAPAHPPVTEIPMPRPRSSARGQPAAAAFPPQAAMEAHHQRGARGRAPKAQPVDQGFGQYFPPPQMEFVPPEAAAVPQHPGMPTGSGGRVRTSEAAQAQVHEIPAGQRQPVSAPSVYLDENGMPVVASHQQLDQSGQPIMSVDIPLSPAPGGKAPKSSQFQLLETESDGRSVKGAKGRSGKGRSRKGRSSKGKNDVVTSATDHEGSAQMPTPEQYQQHSYNNNNSYNINNSYSNTNNNNYCSNSNNIQLIISNSIYSQLKLPISSNKQLTLPLLKHRN</sequence>
<reference evidence="2" key="1">
    <citation type="submission" date="2022-07" db="EMBL/GenBank/DDBJ databases">
        <title>Evaluation of T. orientalis genome assembly methods using nanopore sequencing and analysis of variation between genomes.</title>
        <authorList>
            <person name="Yam J."/>
            <person name="Micallef M.L."/>
            <person name="Liu M."/>
            <person name="Djordjevic S.P."/>
            <person name="Bogema D.R."/>
            <person name="Jenkins C."/>
        </authorList>
    </citation>
    <scope>NUCLEOTIDE SEQUENCE</scope>
    <source>
        <strain evidence="2">Fish Creek</strain>
    </source>
</reference>
<dbReference type="OrthoDB" id="10517757at2759"/>
<dbReference type="EMBL" id="CP056066">
    <property type="protein sequence ID" value="UKJ89200.1"/>
    <property type="molecule type" value="Genomic_DNA"/>
</dbReference>
<feature type="compositionally biased region" description="Basic and acidic residues" evidence="1">
    <location>
        <begin position="193"/>
        <end position="212"/>
    </location>
</feature>